<name>A0A254N8N5_9BURK</name>
<evidence type="ECO:0000313" key="4">
    <source>
        <dbReference type="Proteomes" id="UP000197446"/>
    </source>
</evidence>
<accession>A0A254N8N5</accession>
<evidence type="ECO:0000256" key="2">
    <source>
        <dbReference type="SAM" id="SignalP"/>
    </source>
</evidence>
<reference evidence="3 4" key="1">
    <citation type="journal article" date="2007" name="Int. J. Syst. Evol. Microbiol.">
        <title>Description of Pelomonas aquatica sp. nov. and Pelomonas puraquae sp. nov., isolated from industrial and haemodialysis water.</title>
        <authorList>
            <person name="Gomila M."/>
            <person name="Bowien B."/>
            <person name="Falsen E."/>
            <person name="Moore E.R."/>
            <person name="Lalucat J."/>
        </authorList>
    </citation>
    <scope>NUCLEOTIDE SEQUENCE [LARGE SCALE GENOMIC DNA]</scope>
    <source>
        <strain evidence="3 4">CCUG 52769</strain>
    </source>
</reference>
<keyword evidence="2" id="KW-0732">Signal</keyword>
<feature type="region of interest" description="Disordered" evidence="1">
    <location>
        <begin position="1"/>
        <end position="21"/>
    </location>
</feature>
<gene>
    <name evidence="3" type="ORF">CDO81_07300</name>
</gene>
<proteinExistence type="predicted"/>
<evidence type="ECO:0000256" key="1">
    <source>
        <dbReference type="SAM" id="MobiDB-lite"/>
    </source>
</evidence>
<dbReference type="EMBL" id="NISI01000002">
    <property type="protein sequence ID" value="OWR04391.1"/>
    <property type="molecule type" value="Genomic_DNA"/>
</dbReference>
<feature type="signal peptide" evidence="2">
    <location>
        <begin position="1"/>
        <end position="46"/>
    </location>
</feature>
<evidence type="ECO:0000313" key="3">
    <source>
        <dbReference type="EMBL" id="OWR04391.1"/>
    </source>
</evidence>
<sequence length="85" mass="8786">MTGDARRGVAYPARRHQTNKGKPMNRITTAAAALTAAALLSACVFAPPVTTTTDSASITRMSEQAVATCGAGNVKEVNAKSFTCK</sequence>
<feature type="chain" id="PRO_5012468263" evidence="2">
    <location>
        <begin position="47"/>
        <end position="85"/>
    </location>
</feature>
<organism evidence="3 4">
    <name type="scientific">Roseateles puraquae</name>
    <dbReference type="NCBI Taxonomy" id="431059"/>
    <lineage>
        <taxon>Bacteria</taxon>
        <taxon>Pseudomonadati</taxon>
        <taxon>Pseudomonadota</taxon>
        <taxon>Betaproteobacteria</taxon>
        <taxon>Burkholderiales</taxon>
        <taxon>Sphaerotilaceae</taxon>
        <taxon>Roseateles</taxon>
    </lineage>
</organism>
<dbReference type="Proteomes" id="UP000197446">
    <property type="component" value="Unassembled WGS sequence"/>
</dbReference>
<protein>
    <submittedName>
        <fullName evidence="3">Uncharacterized protein</fullName>
    </submittedName>
</protein>
<keyword evidence="4" id="KW-1185">Reference proteome</keyword>
<dbReference type="AlphaFoldDB" id="A0A254N8N5"/>
<comment type="caution">
    <text evidence="3">The sequence shown here is derived from an EMBL/GenBank/DDBJ whole genome shotgun (WGS) entry which is preliminary data.</text>
</comment>